<sequence>MPTITASNLTWTADYNTLLDGHTFGSGTLTSGSNGSGYIDFATSAASNGYNVSIRVYADNDGSAVSGNIRAVYITLKDANDSDAQLAKFAYEGLNSLSLAYSDLETALAGADSLRQAQIDAYENSAAYVLSSSGDTITTGTGADTITGNAGDDMITSGSGADVITGDNGADVVYAGAGADTVTGGIGNDMIFGGGGNDTLTGNSDDDTINGNFGNDIIKGNLGDDKLFGNSGNDTLDGGWGNDIVSGNLGNDQLTGASGVDTLIGGLGDDTYTLANHDVSDVVSEVYSSGGTDTVKSALSSYNLTTNVENLTLTGTEDIEGIGNSAANTLTGNAGNNILVGMSGADQLLGGDGMDTLTGGAGMDTLTGGSGTDVLTGGDGSDTYVLAATDIGSDSITEATSGGTDTIKAAGSVSLASYSNVENATLTGTGADSLTGSTGANVLTGNAAANTITGNGGNDTIVGGSGADMLVGGSGNDSIDGGAGADTITSGGGIDALTGGSGTDTFVIDSSSASNYTNNTTATADVTITDFTSGEGISLSGSAGYSWASTAFTYSSSVTTTVTNIEAATTLDDHVVFFTDGTDGYLYANGAGSGTSFDDTLIKLTDVTSAPTTPISGATTVAPSPTLSGVVSTLANPSATTWDSDVTVSAGSAGWSGATIAFTANSSATLDIDDSLVMSTDGAADSSDFIYVDDDGTAGGTYTVIGTSSGAGFGSTGTTTVTLNSNATDALVERLLETMTVTQVDDEDSETASITITDASGYTASATTTLTDTVTSVALDSGNLNGDNPLVQVTDSAAAIDDGSDMTTAWVTGVTAAGGTIAGSTLTVALSGDTENTDVISFDGTNVIASGGYVVVDAAGTAAATQVVGTYTGGTSGADLVITFNTNLDEDGGGVDVLLQQVIQNITFDADNTSGTDGERTATFTILDGSSAYTDSETVTISVASTTKDMTTGADTGASFTGGTGVDVFSATAGELDSGDVLVGGTSNDRLQAGLSTGENVSPTISGVEVFDLTNTSGSSTVTFTNIDDVTTINVTGNQTTSLVALDSSVATINAGENTGITSVTYASGALGATDKLVGNSGAVNVLKATGLTDSIALANTLTNVHTISLEMAASASGTFDMSNVSTGDTDNITLNIDSVDAGQTVTLTNVEGSVRKIDATSVNGAINVTLDNAQEGADGFTIVGGGEADTVTFNTAIDTTGTDDSVNLAAGTDVVNLNSVADGTSIDVDAIFTTTALEVLNINAASDASITLSDSDVVTTNIDTLASGETATITNDATTAQTVDASGVAGNLIFTNSKTTTSVDDVVKGGDGADTITFSGNNNWEDSDTIDGGSGTDIFIADTIVDGEDVDASTMSNIEEVRLGLAGDATVTNMSAATVNLTGIASTKTLTMTSVAATVTKIDAGDEDLDGTYDDAVTGGLDVTLANAADVTIIGGDGTDTFTFGTTFDGNDNVDGNAGDGDTLTATINASVTPDITDVATVTLSVATGGTYTPTVTTSSMQMDTSGDKMTLIVDGGDGNNDSVTIAGLSSSDVRTVDLDGLTGTATVSAAGSGDAFRIDGASGNDTLTGGSGADGLYGDSGADVISGGAGNDFIMGEAGADTLTGGSGNDVFIYTATSESSTTSSDTITDFSILKDKIDLSALDTTFDWYGTDSFTGGGSDTEIRYGQNGTDTLIEIDTDNDGSADMYITLTGNYTLSASNFVGIDSGATANSNGTMSTDGYTISATGQAATINTTAGNVTEANTWATGRSDVITGSNGADTISSGAGADTVTGGSGVDTFILTQGEANTATDFEVIKDFTGGASGDLLKIDISDIEDDAGITDLVDGANASITAGSATVKEITVTTGGALAGGDEIVVMIGGTFADNATLIADATDILDGGSSAITWSGTGTEEVADAFMLVYSDGTDAHLVTIEDDRTTDDANLDDGEVTVTTVATLEGITSIATGDFVTANFEFIA</sequence>
<evidence type="ECO:0000313" key="6">
    <source>
        <dbReference type="EMBL" id="CRH06909.1"/>
    </source>
</evidence>
<organism evidence="6">
    <name type="scientific">Magnetococcus massalia (strain MO-1)</name>
    <dbReference type="NCBI Taxonomy" id="451514"/>
    <lineage>
        <taxon>Bacteria</taxon>
        <taxon>Pseudomonadati</taxon>
        <taxon>Pseudomonadota</taxon>
        <taxon>Magnetococcia</taxon>
        <taxon>Magnetococcales</taxon>
        <taxon>Magnetococcaceae</taxon>
        <taxon>Magnetococcus</taxon>
    </lineage>
</organism>
<name>A0A1S7LL94_MAGMO</name>
<gene>
    <name evidence="6" type="ORF">MAGMO_2759</name>
</gene>
<comment type="cofactor">
    <cofactor evidence="1">
        <name>Ca(2+)</name>
        <dbReference type="ChEBI" id="CHEBI:29108"/>
    </cofactor>
</comment>
<dbReference type="PANTHER" id="PTHR38340">
    <property type="entry name" value="S-LAYER PROTEIN"/>
    <property type="match status" value="1"/>
</dbReference>
<dbReference type="InterPro" id="IPR013858">
    <property type="entry name" value="Peptidase_M10B_C"/>
</dbReference>
<dbReference type="Pfam" id="PF00353">
    <property type="entry name" value="HemolysinCabind"/>
    <property type="match status" value="11"/>
</dbReference>
<keyword evidence="3" id="KW-0964">Secreted</keyword>
<dbReference type="SUPFAM" id="SSF51120">
    <property type="entry name" value="beta-Roll"/>
    <property type="match status" value="5"/>
</dbReference>
<dbReference type="InterPro" id="IPR050557">
    <property type="entry name" value="RTX_toxin/Mannuronan_C5-epim"/>
</dbReference>
<dbReference type="EMBL" id="LO017727">
    <property type="protein sequence ID" value="CRH06909.1"/>
    <property type="molecule type" value="Genomic_DNA"/>
</dbReference>
<comment type="subcellular location">
    <subcellularLocation>
        <location evidence="2">Secreted</location>
    </subcellularLocation>
</comment>
<dbReference type="GO" id="GO:0005615">
    <property type="term" value="C:extracellular space"/>
    <property type="evidence" value="ECO:0007669"/>
    <property type="project" value="InterPro"/>
</dbReference>
<dbReference type="PRINTS" id="PR00313">
    <property type="entry name" value="CABNDNGRPT"/>
</dbReference>
<evidence type="ECO:0000259" key="5">
    <source>
        <dbReference type="Pfam" id="PF08548"/>
    </source>
</evidence>
<reference evidence="6" key="1">
    <citation type="submission" date="2015-04" db="EMBL/GenBank/DDBJ databases">
        <authorList>
            <person name="Syromyatnikov M.Y."/>
            <person name="Popov V.N."/>
        </authorList>
    </citation>
    <scope>NUCLEOTIDE SEQUENCE</scope>
    <source>
        <strain evidence="6">MO-1</strain>
    </source>
</reference>
<evidence type="ECO:0000256" key="1">
    <source>
        <dbReference type="ARBA" id="ARBA00001913"/>
    </source>
</evidence>
<dbReference type="InterPro" id="IPR001343">
    <property type="entry name" value="Hemolysn_Ca-bd"/>
</dbReference>
<evidence type="ECO:0000256" key="2">
    <source>
        <dbReference type="ARBA" id="ARBA00004613"/>
    </source>
</evidence>
<dbReference type="PROSITE" id="PS00330">
    <property type="entry name" value="HEMOLYSIN_CALCIUM"/>
    <property type="match status" value="9"/>
</dbReference>
<accession>A0A1S7LL94</accession>
<evidence type="ECO:0000256" key="4">
    <source>
        <dbReference type="ARBA" id="ARBA00022737"/>
    </source>
</evidence>
<dbReference type="InterPro" id="IPR011049">
    <property type="entry name" value="Serralysin-like_metalloprot_C"/>
</dbReference>
<dbReference type="InterPro" id="IPR018511">
    <property type="entry name" value="Hemolysin-typ_Ca-bd_CS"/>
</dbReference>
<dbReference type="GO" id="GO:0005509">
    <property type="term" value="F:calcium ion binding"/>
    <property type="evidence" value="ECO:0007669"/>
    <property type="project" value="InterPro"/>
</dbReference>
<dbReference type="PANTHER" id="PTHR38340:SF1">
    <property type="entry name" value="S-LAYER PROTEIN"/>
    <property type="match status" value="1"/>
</dbReference>
<feature type="domain" description="Peptidase M10 serralysin C-terminal" evidence="5">
    <location>
        <begin position="1589"/>
        <end position="1700"/>
    </location>
</feature>
<dbReference type="Gene3D" id="2.150.10.10">
    <property type="entry name" value="Serralysin-like metalloprotease, C-terminal"/>
    <property type="match status" value="6"/>
</dbReference>
<keyword evidence="4" id="KW-0677">Repeat</keyword>
<dbReference type="Pfam" id="PF08548">
    <property type="entry name" value="Peptidase_M10_C"/>
    <property type="match status" value="1"/>
</dbReference>
<proteinExistence type="predicted"/>
<protein>
    <recommendedName>
        <fullName evidence="5">Peptidase M10 serralysin C-terminal domain-containing protein</fullName>
    </recommendedName>
</protein>
<evidence type="ECO:0000256" key="3">
    <source>
        <dbReference type="ARBA" id="ARBA00022525"/>
    </source>
</evidence>